<dbReference type="Pfam" id="PF00294">
    <property type="entry name" value="PfkB"/>
    <property type="match status" value="1"/>
</dbReference>
<accession>X1PCL8</accession>
<evidence type="ECO:0000313" key="4">
    <source>
        <dbReference type="EMBL" id="GAI36765.1"/>
    </source>
</evidence>
<feature type="domain" description="Carbohydrate kinase PfkB" evidence="3">
    <location>
        <begin position="1"/>
        <end position="70"/>
    </location>
</feature>
<dbReference type="EMBL" id="BARV01032680">
    <property type="protein sequence ID" value="GAI36765.1"/>
    <property type="molecule type" value="Genomic_DNA"/>
</dbReference>
<dbReference type="PROSITE" id="PS00584">
    <property type="entry name" value="PFKB_KINASES_2"/>
    <property type="match status" value="1"/>
</dbReference>
<sequence>GENGSLLVNKDGYFKHPGYKVKVADTVGSGDAFTAAVVIHYLAGKTLEEISDAANKLGSWVSSKSGPTPILDDRTIKKLFMNKVKY</sequence>
<reference evidence="4" key="1">
    <citation type="journal article" date="2014" name="Front. Microbiol.">
        <title>High frequency of phylogenetically diverse reductive dehalogenase-homologous genes in deep subseafloor sedimentary metagenomes.</title>
        <authorList>
            <person name="Kawai M."/>
            <person name="Futagami T."/>
            <person name="Toyoda A."/>
            <person name="Takaki Y."/>
            <person name="Nishi S."/>
            <person name="Hori S."/>
            <person name="Arai W."/>
            <person name="Tsubouchi T."/>
            <person name="Morono Y."/>
            <person name="Uchiyama I."/>
            <person name="Ito T."/>
            <person name="Fujiyama A."/>
            <person name="Inagaki F."/>
            <person name="Takami H."/>
        </authorList>
    </citation>
    <scope>NUCLEOTIDE SEQUENCE</scope>
    <source>
        <strain evidence="4">Expedition CK06-06</strain>
    </source>
</reference>
<protein>
    <recommendedName>
        <fullName evidence="3">Carbohydrate kinase PfkB domain-containing protein</fullName>
    </recommendedName>
</protein>
<dbReference type="InterPro" id="IPR029056">
    <property type="entry name" value="Ribokinase-like"/>
</dbReference>
<keyword evidence="1" id="KW-0808">Transferase</keyword>
<evidence type="ECO:0000256" key="1">
    <source>
        <dbReference type="ARBA" id="ARBA00022679"/>
    </source>
</evidence>
<dbReference type="AlphaFoldDB" id="X1PCL8"/>
<feature type="non-terminal residue" evidence="4">
    <location>
        <position position="1"/>
    </location>
</feature>
<dbReference type="GO" id="GO:0016301">
    <property type="term" value="F:kinase activity"/>
    <property type="evidence" value="ECO:0007669"/>
    <property type="project" value="UniProtKB-KW"/>
</dbReference>
<dbReference type="PANTHER" id="PTHR10584:SF166">
    <property type="entry name" value="RIBOKINASE"/>
    <property type="match status" value="1"/>
</dbReference>
<evidence type="ECO:0000256" key="2">
    <source>
        <dbReference type="ARBA" id="ARBA00022777"/>
    </source>
</evidence>
<comment type="caution">
    <text evidence="4">The sequence shown here is derived from an EMBL/GenBank/DDBJ whole genome shotgun (WGS) entry which is preliminary data.</text>
</comment>
<dbReference type="SUPFAM" id="SSF53613">
    <property type="entry name" value="Ribokinase-like"/>
    <property type="match status" value="1"/>
</dbReference>
<dbReference type="PANTHER" id="PTHR10584">
    <property type="entry name" value="SUGAR KINASE"/>
    <property type="match status" value="1"/>
</dbReference>
<keyword evidence="2" id="KW-0418">Kinase</keyword>
<dbReference type="InterPro" id="IPR011611">
    <property type="entry name" value="PfkB_dom"/>
</dbReference>
<dbReference type="Gene3D" id="3.40.1190.20">
    <property type="match status" value="1"/>
</dbReference>
<organism evidence="4">
    <name type="scientific">marine sediment metagenome</name>
    <dbReference type="NCBI Taxonomy" id="412755"/>
    <lineage>
        <taxon>unclassified sequences</taxon>
        <taxon>metagenomes</taxon>
        <taxon>ecological metagenomes</taxon>
    </lineage>
</organism>
<proteinExistence type="predicted"/>
<name>X1PCL8_9ZZZZ</name>
<gene>
    <name evidence="4" type="ORF">S06H3_51490</name>
</gene>
<evidence type="ECO:0000259" key="3">
    <source>
        <dbReference type="Pfam" id="PF00294"/>
    </source>
</evidence>
<dbReference type="InterPro" id="IPR002173">
    <property type="entry name" value="Carboh/pur_kinase_PfkB_CS"/>
</dbReference>